<feature type="transmembrane region" description="Helical" evidence="6">
    <location>
        <begin position="394"/>
        <end position="414"/>
    </location>
</feature>
<evidence type="ECO:0000256" key="6">
    <source>
        <dbReference type="SAM" id="Phobius"/>
    </source>
</evidence>
<evidence type="ECO:0000256" key="3">
    <source>
        <dbReference type="ARBA" id="ARBA00022692"/>
    </source>
</evidence>
<keyword evidence="5 6" id="KW-0472">Membrane</keyword>
<keyword evidence="3 6" id="KW-0812">Transmembrane</keyword>
<accession>A0A0E9MVP5</accession>
<feature type="transmembrane region" description="Helical" evidence="6">
    <location>
        <begin position="447"/>
        <end position="466"/>
    </location>
</feature>
<evidence type="ECO:0000313" key="9">
    <source>
        <dbReference type="EMBL" id="GAO41827.1"/>
    </source>
</evidence>
<evidence type="ECO:0000256" key="4">
    <source>
        <dbReference type="ARBA" id="ARBA00022989"/>
    </source>
</evidence>
<feature type="domain" description="DUF4131" evidence="8">
    <location>
        <begin position="34"/>
        <end position="199"/>
    </location>
</feature>
<evidence type="ECO:0000313" key="10">
    <source>
        <dbReference type="Proteomes" id="UP000033121"/>
    </source>
</evidence>
<gene>
    <name evidence="9" type="ORF">FPE01S_01_08420</name>
</gene>
<comment type="subcellular location">
    <subcellularLocation>
        <location evidence="1">Cell membrane</location>
        <topology evidence="1">Multi-pass membrane protein</topology>
    </subcellularLocation>
</comment>
<evidence type="ECO:0000256" key="2">
    <source>
        <dbReference type="ARBA" id="ARBA00022475"/>
    </source>
</evidence>
<dbReference type="InterPro" id="IPR025405">
    <property type="entry name" value="DUF4131"/>
</dbReference>
<dbReference type="NCBIfam" id="TIGR00360">
    <property type="entry name" value="ComEC_N-term"/>
    <property type="match status" value="1"/>
</dbReference>
<evidence type="ECO:0000256" key="1">
    <source>
        <dbReference type="ARBA" id="ARBA00004651"/>
    </source>
</evidence>
<dbReference type="InterPro" id="IPR052159">
    <property type="entry name" value="Competence_DNA_uptake"/>
</dbReference>
<dbReference type="AlphaFoldDB" id="A0A0E9MVP5"/>
<evidence type="ECO:0000256" key="5">
    <source>
        <dbReference type="ARBA" id="ARBA00023136"/>
    </source>
</evidence>
<feature type="transmembrane region" description="Helical" evidence="6">
    <location>
        <begin position="6"/>
        <end position="27"/>
    </location>
</feature>
<dbReference type="InterPro" id="IPR004477">
    <property type="entry name" value="ComEC_N"/>
</dbReference>
<proteinExistence type="predicted"/>
<feature type="transmembrane region" description="Helical" evidence="6">
    <location>
        <begin position="34"/>
        <end position="52"/>
    </location>
</feature>
<feature type="transmembrane region" description="Helical" evidence="6">
    <location>
        <begin position="478"/>
        <end position="501"/>
    </location>
</feature>
<feature type="transmembrane region" description="Helical" evidence="6">
    <location>
        <begin position="304"/>
        <end position="330"/>
    </location>
</feature>
<comment type="caution">
    <text evidence="9">The sequence shown here is derived from an EMBL/GenBank/DDBJ whole genome shotgun (WGS) entry which is preliminary data.</text>
</comment>
<dbReference type="STRING" id="1220578.FPE01S_01_08420"/>
<dbReference type="RefSeq" id="WP_046367621.1">
    <property type="nucleotide sequence ID" value="NZ_BBWV01000001.1"/>
</dbReference>
<protein>
    <submittedName>
        <fullName evidence="9">Uncharacterized protein</fullName>
    </submittedName>
</protein>
<reference evidence="9 10" key="1">
    <citation type="submission" date="2015-04" db="EMBL/GenBank/DDBJ databases">
        <title>Whole genome shotgun sequence of Flavihumibacter petaseus NBRC 106054.</title>
        <authorList>
            <person name="Miyazawa S."/>
            <person name="Hosoyama A."/>
            <person name="Hashimoto M."/>
            <person name="Noguchi M."/>
            <person name="Tsuchikane K."/>
            <person name="Ohji S."/>
            <person name="Yamazoe A."/>
            <person name="Ichikawa N."/>
            <person name="Kimura A."/>
            <person name="Fujita N."/>
        </authorList>
    </citation>
    <scope>NUCLEOTIDE SEQUENCE [LARGE SCALE GENOMIC DNA]</scope>
    <source>
        <strain evidence="9 10">NBRC 106054</strain>
    </source>
</reference>
<keyword evidence="10" id="KW-1185">Reference proteome</keyword>
<organism evidence="9 10">
    <name type="scientific">Flavihumibacter petaseus NBRC 106054</name>
    <dbReference type="NCBI Taxonomy" id="1220578"/>
    <lineage>
        <taxon>Bacteria</taxon>
        <taxon>Pseudomonadati</taxon>
        <taxon>Bacteroidota</taxon>
        <taxon>Chitinophagia</taxon>
        <taxon>Chitinophagales</taxon>
        <taxon>Chitinophagaceae</taxon>
        <taxon>Flavihumibacter</taxon>
    </lineage>
</organism>
<sequence>MALKKAPYWQAAPFLRLLPALLVGIVAGDGITRPWLPVTGLSVTSVCLAFFQGNPALCRYHYRWLPGLPVLLLVFSLGALGSYAAQIRHRPWWLGNQLHQVVALVGTPQTIPLPGRRGFSQKFSITEALLTQNRTIAVAGSIQVSLDSNNTHLPMPGETWLLSATPVRKIITRPGEKFNYAAFAARHQLFHQGFWKEQELRKLNSPGTLSAARWLSAAQLSAISAMRKTMPETEAGLAMALLIGYRQEISKLLLQAYSDTGVMHVIAVSGMHLSLLFTVLQHLLKFPEHYRYQQWGKAMLITSIVIFFCGVAGNTPSILRAAVMFILQLLSKLIRKPVNTGQALSLTAFGLLCCEPMWLWDAGFQLSFAALTGIVIYQPLFSQLLVFRNRFLKGVWELAAVTLAAQVLTAPISIKLFHQLPVYFLAANLVAVPLSSVALLTGLLQWLLSAVNLPVHLPGFLTGWLIRIMNGSIGHLHLLPGAVITGLALSDKALYTCYLFLFFVTRWLQCRTAGWLTATLCLALIAGLAYYWQAFSHQ</sequence>
<keyword evidence="2" id="KW-1003">Cell membrane</keyword>
<feature type="transmembrane region" description="Helical" evidence="6">
    <location>
        <begin position="420"/>
        <end position="440"/>
    </location>
</feature>
<feature type="transmembrane region" description="Helical" evidence="6">
    <location>
        <begin position="64"/>
        <end position="85"/>
    </location>
</feature>
<name>A0A0E9MVP5_9BACT</name>
<dbReference type="Proteomes" id="UP000033121">
    <property type="component" value="Unassembled WGS sequence"/>
</dbReference>
<keyword evidence="4 6" id="KW-1133">Transmembrane helix</keyword>
<dbReference type="PANTHER" id="PTHR30619:SF1">
    <property type="entry name" value="RECOMBINATION PROTEIN 2"/>
    <property type="match status" value="1"/>
</dbReference>
<dbReference type="OrthoDB" id="9761531at2"/>
<dbReference type="Pfam" id="PF03772">
    <property type="entry name" value="Competence"/>
    <property type="match status" value="1"/>
</dbReference>
<feature type="transmembrane region" description="Helical" evidence="6">
    <location>
        <begin position="513"/>
        <end position="532"/>
    </location>
</feature>
<dbReference type="PANTHER" id="PTHR30619">
    <property type="entry name" value="DNA INTERNALIZATION/COMPETENCE PROTEIN COMEC/REC2"/>
    <property type="match status" value="1"/>
</dbReference>
<dbReference type="Pfam" id="PF13567">
    <property type="entry name" value="DUF4131"/>
    <property type="match status" value="1"/>
</dbReference>
<feature type="domain" description="ComEC/Rec2-related protein" evidence="7">
    <location>
        <begin position="241"/>
        <end position="509"/>
    </location>
</feature>
<feature type="transmembrane region" description="Helical" evidence="6">
    <location>
        <begin position="366"/>
        <end position="387"/>
    </location>
</feature>
<dbReference type="GO" id="GO:0005886">
    <property type="term" value="C:plasma membrane"/>
    <property type="evidence" value="ECO:0007669"/>
    <property type="project" value="UniProtKB-SubCell"/>
</dbReference>
<dbReference type="EMBL" id="BBWV01000001">
    <property type="protein sequence ID" value="GAO41827.1"/>
    <property type="molecule type" value="Genomic_DNA"/>
</dbReference>
<evidence type="ECO:0000259" key="7">
    <source>
        <dbReference type="Pfam" id="PF03772"/>
    </source>
</evidence>
<evidence type="ECO:0000259" key="8">
    <source>
        <dbReference type="Pfam" id="PF13567"/>
    </source>
</evidence>
<feature type="transmembrane region" description="Helical" evidence="6">
    <location>
        <begin position="261"/>
        <end position="284"/>
    </location>
</feature>